<evidence type="ECO:0000256" key="1">
    <source>
        <dbReference type="ARBA" id="ARBA00023125"/>
    </source>
</evidence>
<evidence type="ECO:0000259" key="3">
    <source>
        <dbReference type="PROSITE" id="PS50977"/>
    </source>
</evidence>
<name>A0A1T2XGN5_9BACL</name>
<dbReference type="STRING" id="1324314.BVG16_08105"/>
<evidence type="ECO:0000313" key="4">
    <source>
        <dbReference type="EMBL" id="OPA79057.1"/>
    </source>
</evidence>
<protein>
    <recommendedName>
        <fullName evidence="3">HTH tetR-type domain-containing protein</fullName>
    </recommendedName>
</protein>
<dbReference type="PANTHER" id="PTHR43479:SF7">
    <property type="entry name" value="TETR-FAMILY TRANSCRIPTIONAL REGULATOR"/>
    <property type="match status" value="1"/>
</dbReference>
<dbReference type="OrthoDB" id="9810250at2"/>
<dbReference type="PANTHER" id="PTHR43479">
    <property type="entry name" value="ACREF/ENVCD OPERON REPRESSOR-RELATED"/>
    <property type="match status" value="1"/>
</dbReference>
<gene>
    <name evidence="4" type="ORF">BVG16_08105</name>
</gene>
<dbReference type="InterPro" id="IPR050624">
    <property type="entry name" value="HTH-type_Tx_Regulator"/>
</dbReference>
<dbReference type="GO" id="GO:0003677">
    <property type="term" value="F:DNA binding"/>
    <property type="evidence" value="ECO:0007669"/>
    <property type="project" value="UniProtKB-UniRule"/>
</dbReference>
<dbReference type="Gene3D" id="1.10.357.10">
    <property type="entry name" value="Tetracycline Repressor, domain 2"/>
    <property type="match status" value="1"/>
</dbReference>
<keyword evidence="5" id="KW-1185">Reference proteome</keyword>
<dbReference type="InterPro" id="IPR009057">
    <property type="entry name" value="Homeodomain-like_sf"/>
</dbReference>
<dbReference type="Pfam" id="PF00440">
    <property type="entry name" value="TetR_N"/>
    <property type="match status" value="1"/>
</dbReference>
<dbReference type="Pfam" id="PF14278">
    <property type="entry name" value="TetR_C_8"/>
    <property type="match status" value="1"/>
</dbReference>
<proteinExistence type="predicted"/>
<feature type="domain" description="HTH tetR-type" evidence="3">
    <location>
        <begin position="11"/>
        <end position="71"/>
    </location>
</feature>
<dbReference type="Proteomes" id="UP000190188">
    <property type="component" value="Unassembled WGS sequence"/>
</dbReference>
<reference evidence="4 5" key="1">
    <citation type="submission" date="2017-01" db="EMBL/GenBank/DDBJ databases">
        <title>Genome analysis of Paenibacillus selenitrireducens ES3-24.</title>
        <authorList>
            <person name="Xu D."/>
            <person name="Yao R."/>
            <person name="Zheng S."/>
        </authorList>
    </citation>
    <scope>NUCLEOTIDE SEQUENCE [LARGE SCALE GENOMIC DNA]</scope>
    <source>
        <strain evidence="4 5">ES3-24</strain>
    </source>
</reference>
<organism evidence="4 5">
    <name type="scientific">Paenibacillus selenitireducens</name>
    <dbReference type="NCBI Taxonomy" id="1324314"/>
    <lineage>
        <taxon>Bacteria</taxon>
        <taxon>Bacillati</taxon>
        <taxon>Bacillota</taxon>
        <taxon>Bacilli</taxon>
        <taxon>Bacillales</taxon>
        <taxon>Paenibacillaceae</taxon>
        <taxon>Paenibacillus</taxon>
    </lineage>
</organism>
<accession>A0A1T2XGN5</accession>
<dbReference type="PROSITE" id="PS50977">
    <property type="entry name" value="HTH_TETR_2"/>
    <property type="match status" value="1"/>
</dbReference>
<evidence type="ECO:0000256" key="2">
    <source>
        <dbReference type="PROSITE-ProRule" id="PRU00335"/>
    </source>
</evidence>
<dbReference type="AlphaFoldDB" id="A0A1T2XGN5"/>
<dbReference type="SUPFAM" id="SSF46689">
    <property type="entry name" value="Homeodomain-like"/>
    <property type="match status" value="1"/>
</dbReference>
<dbReference type="InterPro" id="IPR001647">
    <property type="entry name" value="HTH_TetR"/>
</dbReference>
<sequence length="207" mass="24013">MILKKTDRRIIRTRRMIMEAFTLLMEEKGFEAITVSDLTEKADINRGTFYQHYKDKYDLLEQGEEEIFEGLKKIVDTFWHNANYDDEEVMKVDDLLPLTIQLFEFIGENSKFIKILLGPKGNPAFQNKLKHVIKDNLLLRFSQFLKEDNVIVPPDYLLAYISSAHLGLIQHWLECGMDRSPEDVARILSQTAIFGPVKVSGIQNFQG</sequence>
<evidence type="ECO:0000313" key="5">
    <source>
        <dbReference type="Proteomes" id="UP000190188"/>
    </source>
</evidence>
<dbReference type="RefSeq" id="WP_078498057.1">
    <property type="nucleotide sequence ID" value="NZ_MSZX01000003.1"/>
</dbReference>
<comment type="caution">
    <text evidence="4">The sequence shown here is derived from an EMBL/GenBank/DDBJ whole genome shotgun (WGS) entry which is preliminary data.</text>
</comment>
<keyword evidence="1 2" id="KW-0238">DNA-binding</keyword>
<dbReference type="PRINTS" id="PR00455">
    <property type="entry name" value="HTHTETR"/>
</dbReference>
<dbReference type="EMBL" id="MSZX01000003">
    <property type="protein sequence ID" value="OPA79057.1"/>
    <property type="molecule type" value="Genomic_DNA"/>
</dbReference>
<dbReference type="InterPro" id="IPR039532">
    <property type="entry name" value="TetR_C_Firmicutes"/>
</dbReference>
<feature type="DNA-binding region" description="H-T-H motif" evidence="2">
    <location>
        <begin position="34"/>
        <end position="53"/>
    </location>
</feature>